<evidence type="ECO:0000256" key="1">
    <source>
        <dbReference type="SAM" id="MobiDB-lite"/>
    </source>
</evidence>
<organism evidence="3 4">
    <name type="scientific">Streptomyces atrovirens</name>
    <dbReference type="NCBI Taxonomy" id="285556"/>
    <lineage>
        <taxon>Bacteria</taxon>
        <taxon>Bacillati</taxon>
        <taxon>Actinomycetota</taxon>
        <taxon>Actinomycetes</taxon>
        <taxon>Kitasatosporales</taxon>
        <taxon>Streptomycetaceae</taxon>
        <taxon>Streptomyces</taxon>
    </lineage>
</organism>
<evidence type="ECO:0000259" key="2">
    <source>
        <dbReference type="Pfam" id="PF15521"/>
    </source>
</evidence>
<protein>
    <submittedName>
        <fullName evidence="3">PE-PGRS family protein</fullName>
    </submittedName>
</protein>
<dbReference type="EMBL" id="JBHSKN010000003">
    <property type="protein sequence ID" value="MFC5238897.1"/>
    <property type="molecule type" value="Genomic_DNA"/>
</dbReference>
<sequence>MRTRQQQRQERQQDRDARQRRSGFPSRTVDDPTGLLALQHTAGNRAVTTAVQRVRQEETEAAPPADEASLETSTDPDAAIVRLARSSEEHARQKKRKFNVWEPHKKWPEDWLLPDAKLRWVLERRLVLGEVFQEKELKDIELLSEKRPGWLNRVGIGTMAEGLRIAEGRRSAAAKASTSEDKGKDKATEEKPDYSDWLKLSPGRRILAATLAFRTQRPAPGAPVPVNPAYTLGRFMRTQGLAEDSEERRELEAERDAQIRETALDTLVPESVPEDRKHPGANELAPEHESQDAFARKILTNVLLILRHGLQYTKDKKHVDYREGDVIRALAHGGRVNIRIPALQDGDDPHQLLEFLGVTEDGKQDEHVKERGFATHRSSIGPNKGGTSGRFVEKGGLGASLTNVASKAVPGVTTPKLLGIDQAIGGIGTKDWNGDVILPNGSYGHMLLVFTAPTTSTDGSLLVGIETIAPGASSPVGYHHGVKSTETTANPESALHGHKPDKIGDGKMKNNQRLVELAKMGGDGKSWHAFLDEIKSDWADRVRAARTSEEKRELYKTLVGRRE</sequence>
<feature type="region of interest" description="Disordered" evidence="1">
    <location>
        <begin position="482"/>
        <end position="507"/>
    </location>
</feature>
<feature type="compositionally biased region" description="Basic and acidic residues" evidence="1">
    <location>
        <begin position="498"/>
        <end position="507"/>
    </location>
</feature>
<keyword evidence="4" id="KW-1185">Reference proteome</keyword>
<feature type="region of interest" description="Disordered" evidence="1">
    <location>
        <begin position="270"/>
        <end position="289"/>
    </location>
</feature>
<dbReference type="Pfam" id="PF15521">
    <property type="entry name" value="Ntox11"/>
    <property type="match status" value="1"/>
</dbReference>
<feature type="compositionally biased region" description="Basic and acidic residues" evidence="1">
    <location>
        <begin position="273"/>
        <end position="289"/>
    </location>
</feature>
<feature type="compositionally biased region" description="Basic and acidic residues" evidence="1">
    <location>
        <begin position="178"/>
        <end position="194"/>
    </location>
</feature>
<name>A0ABW0DJE1_9ACTN</name>
<accession>A0ABW0DJE1</accession>
<feature type="region of interest" description="Disordered" evidence="1">
    <location>
        <begin position="168"/>
        <end position="194"/>
    </location>
</feature>
<comment type="caution">
    <text evidence="3">The sequence shown here is derived from an EMBL/GenBank/DDBJ whole genome shotgun (WGS) entry which is preliminary data.</text>
</comment>
<evidence type="ECO:0000313" key="4">
    <source>
        <dbReference type="Proteomes" id="UP001596035"/>
    </source>
</evidence>
<dbReference type="InterPro" id="IPR029121">
    <property type="entry name" value="Ntox11"/>
</dbReference>
<evidence type="ECO:0000313" key="3">
    <source>
        <dbReference type="EMBL" id="MFC5238897.1"/>
    </source>
</evidence>
<reference evidence="4" key="1">
    <citation type="journal article" date="2019" name="Int. J. Syst. Evol. Microbiol.">
        <title>The Global Catalogue of Microorganisms (GCM) 10K type strain sequencing project: providing services to taxonomists for standard genome sequencing and annotation.</title>
        <authorList>
            <consortium name="The Broad Institute Genomics Platform"/>
            <consortium name="The Broad Institute Genome Sequencing Center for Infectious Disease"/>
            <person name="Wu L."/>
            <person name="Ma J."/>
        </authorList>
    </citation>
    <scope>NUCLEOTIDE SEQUENCE [LARGE SCALE GENOMIC DNA]</scope>
    <source>
        <strain evidence="4">CGMCC 4.7131</strain>
    </source>
</reference>
<feature type="domain" description="Novel toxin 11" evidence="2">
    <location>
        <begin position="429"/>
        <end position="544"/>
    </location>
</feature>
<dbReference type="Proteomes" id="UP001596035">
    <property type="component" value="Unassembled WGS sequence"/>
</dbReference>
<dbReference type="RefSeq" id="WP_344564273.1">
    <property type="nucleotide sequence ID" value="NZ_BAAATG010000033.1"/>
</dbReference>
<feature type="compositionally biased region" description="Basic and acidic residues" evidence="1">
    <location>
        <begin position="7"/>
        <end position="19"/>
    </location>
</feature>
<feature type="region of interest" description="Disordered" evidence="1">
    <location>
        <begin position="1"/>
        <end position="77"/>
    </location>
</feature>
<proteinExistence type="predicted"/>
<gene>
    <name evidence="3" type="ORF">ACFPWV_03020</name>
</gene>